<proteinExistence type="predicted"/>
<dbReference type="RefSeq" id="WP_111276719.1">
    <property type="nucleotide sequence ID" value="NZ_QFYS01000006.1"/>
</dbReference>
<dbReference type="InterPro" id="IPR058532">
    <property type="entry name" value="YjbR/MT2646/Rv2570-like"/>
</dbReference>
<protein>
    <submittedName>
        <fullName evidence="1">MmcQ/YjbR family DNA-binding protein</fullName>
    </submittedName>
</protein>
<dbReference type="GO" id="GO:0003677">
    <property type="term" value="F:DNA binding"/>
    <property type="evidence" value="ECO:0007669"/>
    <property type="project" value="UniProtKB-KW"/>
</dbReference>
<dbReference type="SUPFAM" id="SSF142906">
    <property type="entry name" value="YjbR-like"/>
    <property type="match status" value="1"/>
</dbReference>
<dbReference type="Proteomes" id="UP000249524">
    <property type="component" value="Unassembled WGS sequence"/>
</dbReference>
<reference evidence="1 2" key="1">
    <citation type="submission" date="2018-05" db="EMBL/GenBank/DDBJ databases">
        <authorList>
            <person name="Lanie J.A."/>
            <person name="Ng W.-L."/>
            <person name="Kazmierczak K.M."/>
            <person name="Andrzejewski T.M."/>
            <person name="Davidsen T.M."/>
            <person name="Wayne K.J."/>
            <person name="Tettelin H."/>
            <person name="Glass J.I."/>
            <person name="Rusch D."/>
            <person name="Podicherti R."/>
            <person name="Tsui H.-C.T."/>
            <person name="Winkler M.E."/>
        </authorList>
    </citation>
    <scope>NUCLEOTIDE SEQUENCE [LARGE SCALE GENOMIC DNA]</scope>
    <source>
        <strain evidence="1 2">BUT-10</strain>
    </source>
</reference>
<comment type="caution">
    <text evidence="1">The sequence shown here is derived from an EMBL/GenBank/DDBJ whole genome shotgun (WGS) entry which is preliminary data.</text>
</comment>
<evidence type="ECO:0000313" key="2">
    <source>
        <dbReference type="Proteomes" id="UP000249524"/>
    </source>
</evidence>
<dbReference type="Pfam" id="PF04237">
    <property type="entry name" value="YjbR"/>
    <property type="match status" value="1"/>
</dbReference>
<gene>
    <name evidence="1" type="ORF">DJ019_14255</name>
</gene>
<dbReference type="EMBL" id="QFYS01000006">
    <property type="protein sequence ID" value="RAK64332.1"/>
    <property type="molecule type" value="Genomic_DNA"/>
</dbReference>
<name>A0A328BAI3_9CAUL</name>
<sequence>MTREEVAAIALAFPGCEQGLSYGRPSFKLNGKFFTRIRDEDDSLVLLEVGFDEREMLMEAEPQTFHITPHYKDYPSVLARIATLDPGSFRAFLERRFRKIAKKSVVKAWEAERRVTD</sequence>
<dbReference type="InterPro" id="IPR038056">
    <property type="entry name" value="YjbR-like_sf"/>
</dbReference>
<dbReference type="OrthoDB" id="954305at2"/>
<accession>A0A328BAI3</accession>
<evidence type="ECO:0000313" key="1">
    <source>
        <dbReference type="EMBL" id="RAK64332.1"/>
    </source>
</evidence>
<dbReference type="AlphaFoldDB" id="A0A328BAI3"/>
<keyword evidence="2" id="KW-1185">Reference proteome</keyword>
<keyword evidence="1" id="KW-0238">DNA-binding</keyword>
<organism evidence="1 2">
    <name type="scientific">Phenylobacterium kunshanense</name>
    <dbReference type="NCBI Taxonomy" id="1445034"/>
    <lineage>
        <taxon>Bacteria</taxon>
        <taxon>Pseudomonadati</taxon>
        <taxon>Pseudomonadota</taxon>
        <taxon>Alphaproteobacteria</taxon>
        <taxon>Caulobacterales</taxon>
        <taxon>Caulobacteraceae</taxon>
        <taxon>Phenylobacterium</taxon>
    </lineage>
</organism>